<proteinExistence type="predicted"/>
<dbReference type="InterPro" id="IPR036890">
    <property type="entry name" value="HATPase_C_sf"/>
</dbReference>
<evidence type="ECO:0000256" key="1">
    <source>
        <dbReference type="ARBA" id="ARBA00000085"/>
    </source>
</evidence>
<evidence type="ECO:0000256" key="7">
    <source>
        <dbReference type="ARBA" id="ARBA00022840"/>
    </source>
</evidence>
<evidence type="ECO:0000313" key="10">
    <source>
        <dbReference type="EMBL" id="MBC3887322.1"/>
    </source>
</evidence>
<feature type="domain" description="Histidine kinase" evidence="9">
    <location>
        <begin position="1"/>
        <end position="106"/>
    </location>
</feature>
<evidence type="ECO:0000313" key="11">
    <source>
        <dbReference type="Proteomes" id="UP000616595"/>
    </source>
</evidence>
<dbReference type="Proteomes" id="UP000616595">
    <property type="component" value="Unassembled WGS sequence"/>
</dbReference>
<dbReference type="EC" id="2.7.13.3" evidence="2"/>
<organism evidence="10 11">
    <name type="scientific">Acetobacterium paludosum</name>
    <dbReference type="NCBI Taxonomy" id="52693"/>
    <lineage>
        <taxon>Bacteria</taxon>
        <taxon>Bacillati</taxon>
        <taxon>Bacillota</taxon>
        <taxon>Clostridia</taxon>
        <taxon>Eubacteriales</taxon>
        <taxon>Eubacteriaceae</taxon>
        <taxon>Acetobacterium</taxon>
    </lineage>
</organism>
<dbReference type="GO" id="GO:0004673">
    <property type="term" value="F:protein histidine kinase activity"/>
    <property type="evidence" value="ECO:0007669"/>
    <property type="project" value="UniProtKB-EC"/>
</dbReference>
<evidence type="ECO:0000259" key="9">
    <source>
        <dbReference type="PROSITE" id="PS50109"/>
    </source>
</evidence>
<keyword evidence="3" id="KW-0597">Phosphoprotein</keyword>
<dbReference type="EMBL" id="WJBD01000002">
    <property type="protein sequence ID" value="MBC3887322.1"/>
    <property type="molecule type" value="Genomic_DNA"/>
</dbReference>
<comment type="caution">
    <text evidence="10">The sequence shown here is derived from an EMBL/GenBank/DDBJ whole genome shotgun (WGS) entry which is preliminary data.</text>
</comment>
<evidence type="ECO:0000256" key="4">
    <source>
        <dbReference type="ARBA" id="ARBA00022679"/>
    </source>
</evidence>
<dbReference type="RefSeq" id="WP_148566338.1">
    <property type="nucleotide sequence ID" value="NZ_RXYA01000004.1"/>
</dbReference>
<keyword evidence="4" id="KW-0808">Transferase</keyword>
<comment type="catalytic activity">
    <reaction evidence="1">
        <text>ATP + protein L-histidine = ADP + protein N-phospho-L-histidine.</text>
        <dbReference type="EC" id="2.7.13.3"/>
    </reaction>
</comment>
<dbReference type="Gene3D" id="3.30.565.10">
    <property type="entry name" value="Histidine kinase-like ATPase, C-terminal domain"/>
    <property type="match status" value="1"/>
</dbReference>
<dbReference type="GO" id="GO:0000160">
    <property type="term" value="P:phosphorelay signal transduction system"/>
    <property type="evidence" value="ECO:0007669"/>
    <property type="project" value="UniProtKB-KW"/>
</dbReference>
<dbReference type="InterPro" id="IPR005467">
    <property type="entry name" value="His_kinase_dom"/>
</dbReference>
<gene>
    <name evidence="10" type="ORF">GH810_03235</name>
</gene>
<sequence length="182" mass="20612">MKELSLHILDVTQNSIRANAKLVNLTIFESIAKNEFTITIEDDGCGISAEKLQNVTDPFVTTRTTRKVGLGLSLFKAAAETCGGYFEISSELGVGTKVVASFMRDHIDRVPLGNMPDTVVTMVMSFEETDLIYEHNYNNRSFVFNTREIKETLEVTSLNEPDILHWIREFIRDGLEEIMEEE</sequence>
<keyword evidence="8" id="KW-0902">Two-component regulatory system</keyword>
<dbReference type="SMART" id="SM00387">
    <property type="entry name" value="HATPase_c"/>
    <property type="match status" value="1"/>
</dbReference>
<dbReference type="SUPFAM" id="SSF55874">
    <property type="entry name" value="ATPase domain of HSP90 chaperone/DNA topoisomerase II/histidine kinase"/>
    <property type="match status" value="1"/>
</dbReference>
<protein>
    <recommendedName>
        <fullName evidence="2">histidine kinase</fullName>
        <ecNumber evidence="2">2.7.13.3</ecNumber>
    </recommendedName>
</protein>
<evidence type="ECO:0000256" key="6">
    <source>
        <dbReference type="ARBA" id="ARBA00022777"/>
    </source>
</evidence>
<dbReference type="PROSITE" id="PS50109">
    <property type="entry name" value="HIS_KIN"/>
    <property type="match status" value="1"/>
</dbReference>
<evidence type="ECO:0000256" key="3">
    <source>
        <dbReference type="ARBA" id="ARBA00022553"/>
    </source>
</evidence>
<dbReference type="GO" id="GO:0005524">
    <property type="term" value="F:ATP binding"/>
    <property type="evidence" value="ECO:0007669"/>
    <property type="project" value="UniProtKB-KW"/>
</dbReference>
<dbReference type="OrthoDB" id="9797586at2"/>
<dbReference type="AlphaFoldDB" id="A0A923HUA5"/>
<evidence type="ECO:0000256" key="2">
    <source>
        <dbReference type="ARBA" id="ARBA00012438"/>
    </source>
</evidence>
<keyword evidence="7 10" id="KW-0067">ATP-binding</keyword>
<name>A0A923HUA5_9FIRM</name>
<reference evidence="10" key="2">
    <citation type="submission" date="2020-10" db="EMBL/GenBank/DDBJ databases">
        <title>Comparative genomics of the Acetobacterium genus.</title>
        <authorList>
            <person name="Marshall C."/>
            <person name="May H."/>
            <person name="Norman S."/>
        </authorList>
    </citation>
    <scope>NUCLEOTIDE SEQUENCE</scope>
    <source>
        <strain evidence="10">DER-2019</strain>
    </source>
</reference>
<reference evidence="10" key="1">
    <citation type="submission" date="2019-10" db="EMBL/GenBank/DDBJ databases">
        <authorList>
            <person name="Ross D.E."/>
            <person name="Gulliver D."/>
        </authorList>
    </citation>
    <scope>NUCLEOTIDE SEQUENCE</scope>
    <source>
        <strain evidence="10">DER-2019</strain>
    </source>
</reference>
<evidence type="ECO:0000256" key="8">
    <source>
        <dbReference type="ARBA" id="ARBA00023012"/>
    </source>
</evidence>
<accession>A0A923HUA5</accession>
<keyword evidence="6" id="KW-0418">Kinase</keyword>
<keyword evidence="5" id="KW-0547">Nucleotide-binding</keyword>
<dbReference type="InterPro" id="IPR004358">
    <property type="entry name" value="Sig_transdc_His_kin-like_C"/>
</dbReference>
<dbReference type="InterPro" id="IPR003594">
    <property type="entry name" value="HATPase_dom"/>
</dbReference>
<keyword evidence="11" id="KW-1185">Reference proteome</keyword>
<dbReference type="Pfam" id="PF02518">
    <property type="entry name" value="HATPase_c"/>
    <property type="match status" value="1"/>
</dbReference>
<evidence type="ECO:0000256" key="5">
    <source>
        <dbReference type="ARBA" id="ARBA00022741"/>
    </source>
</evidence>
<dbReference type="PRINTS" id="PR00344">
    <property type="entry name" value="BCTRLSENSOR"/>
</dbReference>
<dbReference type="PANTHER" id="PTHR43065">
    <property type="entry name" value="SENSOR HISTIDINE KINASE"/>
    <property type="match status" value="1"/>
</dbReference>
<dbReference type="PANTHER" id="PTHR43065:SF10">
    <property type="entry name" value="PEROXIDE STRESS-ACTIVATED HISTIDINE KINASE MAK3"/>
    <property type="match status" value="1"/>
</dbReference>